<evidence type="ECO:0000256" key="4">
    <source>
        <dbReference type="ARBA" id="ARBA00022840"/>
    </source>
</evidence>
<dbReference type="SUPFAM" id="SSF56112">
    <property type="entry name" value="Protein kinase-like (PK-like)"/>
    <property type="match status" value="1"/>
</dbReference>
<dbReference type="Gene3D" id="1.10.510.10">
    <property type="entry name" value="Transferase(Phosphotransferase) domain 1"/>
    <property type="match status" value="1"/>
</dbReference>
<dbReference type="InParanoid" id="K5WX00"/>
<feature type="domain" description="Protein kinase" evidence="6">
    <location>
        <begin position="104"/>
        <end position="375"/>
    </location>
</feature>
<evidence type="ECO:0000256" key="2">
    <source>
        <dbReference type="ARBA" id="ARBA00022741"/>
    </source>
</evidence>
<proteinExistence type="predicted"/>
<dbReference type="Proteomes" id="UP000008370">
    <property type="component" value="Unassembled WGS sequence"/>
</dbReference>
<reference evidence="7 8" key="1">
    <citation type="journal article" date="2012" name="BMC Genomics">
        <title>Comparative genomics of the white-rot fungi, Phanerochaete carnosa and P. chrysosporium, to elucidate the genetic basis of the distinct wood types they colonize.</title>
        <authorList>
            <person name="Suzuki H."/>
            <person name="MacDonald J."/>
            <person name="Syed K."/>
            <person name="Salamov A."/>
            <person name="Hori C."/>
            <person name="Aerts A."/>
            <person name="Henrissat B."/>
            <person name="Wiebenga A."/>
            <person name="vanKuyk P.A."/>
            <person name="Barry K."/>
            <person name="Lindquist E."/>
            <person name="LaButti K."/>
            <person name="Lapidus A."/>
            <person name="Lucas S."/>
            <person name="Coutinho P."/>
            <person name="Gong Y."/>
            <person name="Samejima M."/>
            <person name="Mahadevan R."/>
            <person name="Abou-Zaid M."/>
            <person name="de Vries R.P."/>
            <person name="Igarashi K."/>
            <person name="Yadav J.S."/>
            <person name="Grigoriev I.V."/>
            <person name="Master E.R."/>
        </authorList>
    </citation>
    <scope>NUCLEOTIDE SEQUENCE [LARGE SCALE GENOMIC DNA]</scope>
    <source>
        <strain evidence="7 8">HHB-10118-sp</strain>
    </source>
</reference>
<evidence type="ECO:0000256" key="3">
    <source>
        <dbReference type="ARBA" id="ARBA00022777"/>
    </source>
</evidence>
<dbReference type="PRINTS" id="PR00109">
    <property type="entry name" value="TYRKINASE"/>
</dbReference>
<protein>
    <recommendedName>
        <fullName evidence="6">Protein kinase domain-containing protein</fullName>
    </recommendedName>
</protein>
<dbReference type="InterPro" id="IPR011009">
    <property type="entry name" value="Kinase-like_dom_sf"/>
</dbReference>
<dbReference type="InterPro" id="IPR001245">
    <property type="entry name" value="Ser-Thr/Tyr_kinase_cat_dom"/>
</dbReference>
<evidence type="ECO:0000256" key="5">
    <source>
        <dbReference type="SAM" id="MobiDB-lite"/>
    </source>
</evidence>
<dbReference type="GO" id="GO:0004674">
    <property type="term" value="F:protein serine/threonine kinase activity"/>
    <property type="evidence" value="ECO:0007669"/>
    <property type="project" value="TreeGrafter"/>
</dbReference>
<dbReference type="KEGG" id="pco:PHACADRAFT_255288"/>
<dbReference type="PROSITE" id="PS50011">
    <property type="entry name" value="PROTEIN_KINASE_DOM"/>
    <property type="match status" value="1"/>
</dbReference>
<dbReference type="AlphaFoldDB" id="K5WX00"/>
<dbReference type="PANTHER" id="PTHR44329">
    <property type="entry name" value="SERINE/THREONINE-PROTEIN KINASE TNNI3K-RELATED"/>
    <property type="match status" value="1"/>
</dbReference>
<dbReference type="PANTHER" id="PTHR44329:SF288">
    <property type="entry name" value="MITOGEN-ACTIVATED PROTEIN KINASE KINASE KINASE 20"/>
    <property type="match status" value="1"/>
</dbReference>
<dbReference type="GO" id="GO:0005524">
    <property type="term" value="F:ATP binding"/>
    <property type="evidence" value="ECO:0007669"/>
    <property type="project" value="UniProtKB-KW"/>
</dbReference>
<gene>
    <name evidence="7" type="ORF">PHACADRAFT_255288</name>
</gene>
<keyword evidence="2" id="KW-0547">Nucleotide-binding</keyword>
<feature type="compositionally biased region" description="Basic residues" evidence="5">
    <location>
        <begin position="378"/>
        <end position="389"/>
    </location>
</feature>
<sequence>MALESDDRSVLRMLQQAVYAEEEEIMGLREDSATSFLTLVNSILYPSGPGQDLGFSDLGFSQLLTPALDPGVQAFKDQLQRASVRLSMASFRLPEGLYLTGVTLMDSEHVATGAYANIRMGRYRERRVALKTMRVFSRQTPDELSKSRKTFCREISLLHSLDHQNICGLIGVDREVYGGLPRLVTEWMPHGNIMEFIEANSFVLGEVKQFVIDIARALEYLHDKNVVHGDLHVRNILIDADRHVRLADFGLSDFSDASSASINSASAVRFMAPEILHPEKYGLQHMRHTPESDIYSFAMCTWTIFDGNVPFHDYSAVRATLAIIEGKRPSQYTTTHPLPEPLWSLMNLCWHEQPRDRPKFPDLYRRLRRMIHPSSLRPRSRTKGFRSRRLSPASRLRADESRGQSVGGNESDDDGLNPRQTLQRSRGVQSTRCTPVAKSNLLNIPLPSLVEHSRTSLAVMQSLVPPTVRNLASVHPDAERLVPQIIYRPPQAQQLASADASPIMFNVFGPRGCGINCLDALNERFAELQDLNDIIECQRNMILRIMWPDYEPWSVPILLHSTTTRAELAMRVSSCTQTFLDESLAKCLRTDTRWRLGPGAIMLSDLELIGLQPVAARDWQIHFRVR</sequence>
<keyword evidence="1" id="KW-0808">Transferase</keyword>
<accession>K5WX00</accession>
<organism evidence="7 8">
    <name type="scientific">Phanerochaete carnosa (strain HHB-10118-sp)</name>
    <name type="common">White-rot fungus</name>
    <name type="synonym">Peniophora carnosa</name>
    <dbReference type="NCBI Taxonomy" id="650164"/>
    <lineage>
        <taxon>Eukaryota</taxon>
        <taxon>Fungi</taxon>
        <taxon>Dikarya</taxon>
        <taxon>Basidiomycota</taxon>
        <taxon>Agaricomycotina</taxon>
        <taxon>Agaricomycetes</taxon>
        <taxon>Polyporales</taxon>
        <taxon>Phanerochaetaceae</taxon>
        <taxon>Phanerochaete</taxon>
    </lineage>
</organism>
<dbReference type="OrthoDB" id="4062651at2759"/>
<dbReference type="HOGENOM" id="CLU_439470_0_0_1"/>
<evidence type="ECO:0000313" key="8">
    <source>
        <dbReference type="Proteomes" id="UP000008370"/>
    </source>
</evidence>
<dbReference type="STRING" id="650164.K5WX00"/>
<name>K5WX00_PHACS</name>
<evidence type="ECO:0000256" key="1">
    <source>
        <dbReference type="ARBA" id="ARBA00022679"/>
    </source>
</evidence>
<evidence type="ECO:0000259" key="6">
    <source>
        <dbReference type="PROSITE" id="PS50011"/>
    </source>
</evidence>
<dbReference type="EMBL" id="JH930472">
    <property type="protein sequence ID" value="EKM55002.1"/>
    <property type="molecule type" value="Genomic_DNA"/>
</dbReference>
<dbReference type="GeneID" id="18916269"/>
<evidence type="ECO:0000313" key="7">
    <source>
        <dbReference type="EMBL" id="EKM55002.1"/>
    </source>
</evidence>
<dbReference type="RefSeq" id="XP_007395350.1">
    <property type="nucleotide sequence ID" value="XM_007395288.1"/>
</dbReference>
<dbReference type="Pfam" id="PF07714">
    <property type="entry name" value="PK_Tyr_Ser-Thr"/>
    <property type="match status" value="1"/>
</dbReference>
<keyword evidence="8" id="KW-1185">Reference proteome</keyword>
<feature type="region of interest" description="Disordered" evidence="5">
    <location>
        <begin position="375"/>
        <end position="434"/>
    </location>
</feature>
<feature type="compositionally biased region" description="Polar residues" evidence="5">
    <location>
        <begin position="418"/>
        <end position="433"/>
    </location>
</feature>
<keyword evidence="3" id="KW-0418">Kinase</keyword>
<dbReference type="InterPro" id="IPR000719">
    <property type="entry name" value="Prot_kinase_dom"/>
</dbReference>
<keyword evidence="4" id="KW-0067">ATP-binding</keyword>
<dbReference type="InterPro" id="IPR051681">
    <property type="entry name" value="Ser/Thr_Kinases-Pseudokinases"/>
</dbReference>